<evidence type="ECO:0000313" key="1">
    <source>
        <dbReference type="EMBL" id="CDW21566.1"/>
    </source>
</evidence>
<reference evidence="1" key="1">
    <citation type="submission" date="2014-05" db="EMBL/GenBank/DDBJ databases">
        <authorList>
            <person name="Chronopoulou M."/>
        </authorList>
    </citation>
    <scope>NUCLEOTIDE SEQUENCE</scope>
    <source>
        <tissue evidence="1">Whole organism</tissue>
    </source>
</reference>
<dbReference type="EMBL" id="HACA01004205">
    <property type="protein sequence ID" value="CDW21566.1"/>
    <property type="molecule type" value="Transcribed_RNA"/>
</dbReference>
<organism evidence="1">
    <name type="scientific">Lepeophtheirus salmonis</name>
    <name type="common">Salmon louse</name>
    <name type="synonym">Caligus salmonis</name>
    <dbReference type="NCBI Taxonomy" id="72036"/>
    <lineage>
        <taxon>Eukaryota</taxon>
        <taxon>Metazoa</taxon>
        <taxon>Ecdysozoa</taxon>
        <taxon>Arthropoda</taxon>
        <taxon>Crustacea</taxon>
        <taxon>Multicrustacea</taxon>
        <taxon>Hexanauplia</taxon>
        <taxon>Copepoda</taxon>
        <taxon>Siphonostomatoida</taxon>
        <taxon>Caligidae</taxon>
        <taxon>Lepeophtheirus</taxon>
    </lineage>
</organism>
<name>A0A0K2T7X3_LEPSM</name>
<proteinExistence type="predicted"/>
<accession>A0A0K2T7X3</accession>
<dbReference type="AlphaFoldDB" id="A0A0K2T7X3"/>
<protein>
    <submittedName>
        <fullName evidence="1">Uncharacterized protein</fullName>
    </submittedName>
</protein>
<sequence>MSQDLSLEEMVGCGIRIVEEHEENRDVKEEKCTAQYIWSNVELK</sequence>